<evidence type="ECO:0000313" key="1">
    <source>
        <dbReference type="EMBL" id="TQD63533.1"/>
    </source>
</evidence>
<dbReference type="InterPro" id="IPR022205">
    <property type="entry name" value="DUF3732"/>
</dbReference>
<gene>
    <name evidence="1" type="ORF">FK267_02910</name>
</gene>
<dbReference type="SUPFAM" id="SSF52540">
    <property type="entry name" value="P-loop containing nucleoside triphosphate hydrolases"/>
    <property type="match status" value="1"/>
</dbReference>
<dbReference type="GeneID" id="64214225"/>
<name>A0A508BQF7_9ACTO</name>
<protein>
    <submittedName>
        <fullName evidence="1">DUF3732 domain-containing protein</fullName>
    </submittedName>
</protein>
<reference evidence="1 2" key="1">
    <citation type="submission" date="2019-06" db="EMBL/GenBank/DDBJ databases">
        <title>Draft genome sequence of Actinomyces oris CCUG 34288T.</title>
        <authorList>
            <person name="Salva-Serra F."/>
            <person name="Cardew S."/>
            <person name="Moore E."/>
        </authorList>
    </citation>
    <scope>NUCLEOTIDE SEQUENCE [LARGE SCALE GENOMIC DNA]</scope>
    <source>
        <strain evidence="1 2">CCUG 34288</strain>
    </source>
</reference>
<dbReference type="AlphaFoldDB" id="A0A508BQF7"/>
<dbReference type="EMBL" id="VICC01000001">
    <property type="protein sequence ID" value="TQD63533.1"/>
    <property type="molecule type" value="Genomic_DNA"/>
</dbReference>
<dbReference type="InterPro" id="IPR027417">
    <property type="entry name" value="P-loop_NTPase"/>
</dbReference>
<organism evidence="1 2">
    <name type="scientific">Actinomyces oris</name>
    <dbReference type="NCBI Taxonomy" id="544580"/>
    <lineage>
        <taxon>Bacteria</taxon>
        <taxon>Bacillati</taxon>
        <taxon>Actinomycetota</taxon>
        <taxon>Actinomycetes</taxon>
        <taxon>Actinomycetales</taxon>
        <taxon>Actinomycetaceae</taxon>
        <taxon>Actinomyces</taxon>
    </lineage>
</organism>
<evidence type="ECO:0000313" key="2">
    <source>
        <dbReference type="Proteomes" id="UP000317942"/>
    </source>
</evidence>
<accession>A0A508BQF7</accession>
<dbReference type="Pfam" id="PF12532">
    <property type="entry name" value="DUF3732"/>
    <property type="match status" value="1"/>
</dbReference>
<dbReference type="RefSeq" id="WP_039775557.1">
    <property type="nucleotide sequence ID" value="NZ_CP066060.1"/>
</dbReference>
<proteinExistence type="predicted"/>
<sequence>MHIVSLGVFSRSGKRRDVEFHVGALNILTGKSKTGKSAILDIVEYCLGRNTVTIPTGVISSHSSWYYVIVQFAGERVLICRPNPEGASTNKAMVRTGGLDLTAPTFDELAVNADTVVVKDTLTERLGIDSFTIDPEAGSLRQSFDVSVRQALFYCFQNQGEIASRDVLFHRQVENNIKTTIRDTLPYFLGAATPEQGALRRQLVATRRTLRRIQSSIRAAEADLDQQDSRVTHLIQSAVSLGVLPADAGISPREGLRGVLEGILAYRPDSVPVEESEGSRRRRELAEEGRTIRTRIREVDDQLELLDKLQKEQSDSQAEVQYQTARLRALDLLVPKSALADGDVSVCPLCDQGLDHPDETVDELRSLLNALETRLKASKGVSSRRRSTIERLVASREPLVEALRENVVELDAVAQQEAAIAAGRERRERIAFLQGRVSQELERGVDIAADLAELRNAERRYRDQLARLEYISEREDPAAALRTAIDSVSELMTDYARYLQLEGSEHYVRLDPVELTVAVQRPGGRVPLGRMGSAENWVGYHLVAYLALHHWFVLKSRPVPRFLMFDQPTQAFFPEEVIDAAADENADWEAVRRQFTLMRDVVAALNGDLQIIVCDHANLADDWFQDAVIENWRNGVALIPTDWLEDDGA</sequence>
<dbReference type="Gene3D" id="3.40.50.300">
    <property type="entry name" value="P-loop containing nucleotide triphosphate hydrolases"/>
    <property type="match status" value="2"/>
</dbReference>
<dbReference type="Proteomes" id="UP000317942">
    <property type="component" value="Unassembled WGS sequence"/>
</dbReference>
<comment type="caution">
    <text evidence="1">The sequence shown here is derived from an EMBL/GenBank/DDBJ whole genome shotgun (WGS) entry which is preliminary data.</text>
</comment>